<comment type="caution">
    <text evidence="1">The sequence shown here is derived from an EMBL/GenBank/DDBJ whole genome shotgun (WGS) entry which is preliminary data.</text>
</comment>
<dbReference type="SFLD" id="SFLDS00003">
    <property type="entry name" value="Haloacid_Dehalogenase"/>
    <property type="match status" value="1"/>
</dbReference>
<dbReference type="Pfam" id="PF00702">
    <property type="entry name" value="Hydrolase"/>
    <property type="match status" value="1"/>
</dbReference>
<keyword evidence="2" id="KW-1185">Reference proteome</keyword>
<evidence type="ECO:0000313" key="1">
    <source>
        <dbReference type="EMBL" id="MFD0751356.1"/>
    </source>
</evidence>
<accession>A0ABW2YZ58</accession>
<dbReference type="NCBIfam" id="TIGR01509">
    <property type="entry name" value="HAD-SF-IA-v3"/>
    <property type="match status" value="1"/>
</dbReference>
<dbReference type="Gene3D" id="3.40.50.1000">
    <property type="entry name" value="HAD superfamily/HAD-like"/>
    <property type="match status" value="1"/>
</dbReference>
<name>A0ABW2YZ58_9SPHI</name>
<dbReference type="InterPro" id="IPR023214">
    <property type="entry name" value="HAD_sf"/>
</dbReference>
<dbReference type="SUPFAM" id="SSF56784">
    <property type="entry name" value="HAD-like"/>
    <property type="match status" value="1"/>
</dbReference>
<evidence type="ECO:0000313" key="2">
    <source>
        <dbReference type="Proteomes" id="UP001596958"/>
    </source>
</evidence>
<dbReference type="PANTHER" id="PTHR43481">
    <property type="entry name" value="FRUCTOSE-1-PHOSPHATE PHOSPHATASE"/>
    <property type="match status" value="1"/>
</dbReference>
<organism evidence="1 2">
    <name type="scientific">Mucilaginibacter calamicampi</name>
    <dbReference type="NCBI Taxonomy" id="1302352"/>
    <lineage>
        <taxon>Bacteria</taxon>
        <taxon>Pseudomonadati</taxon>
        <taxon>Bacteroidota</taxon>
        <taxon>Sphingobacteriia</taxon>
        <taxon>Sphingobacteriales</taxon>
        <taxon>Sphingobacteriaceae</taxon>
        <taxon>Mucilaginibacter</taxon>
    </lineage>
</organism>
<dbReference type="PANTHER" id="PTHR43481:SF4">
    <property type="entry name" value="GLYCEROL-1-PHOSPHATE PHOSPHOHYDROLASE 1-RELATED"/>
    <property type="match status" value="1"/>
</dbReference>
<dbReference type="RefSeq" id="WP_377101440.1">
    <property type="nucleotide sequence ID" value="NZ_JBHTHU010000019.1"/>
</dbReference>
<keyword evidence="1" id="KW-0378">Hydrolase</keyword>
<dbReference type="SFLD" id="SFLDG01129">
    <property type="entry name" value="C1.5:_HAD__Beta-PGM__Phosphata"/>
    <property type="match status" value="1"/>
</dbReference>
<dbReference type="EMBL" id="JBHTHU010000019">
    <property type="protein sequence ID" value="MFD0751356.1"/>
    <property type="molecule type" value="Genomic_DNA"/>
</dbReference>
<dbReference type="Gene3D" id="1.10.150.240">
    <property type="entry name" value="Putative phosphatase, domain 2"/>
    <property type="match status" value="1"/>
</dbReference>
<protein>
    <submittedName>
        <fullName evidence="1">HAD family hydrolase</fullName>
    </submittedName>
</protein>
<dbReference type="GO" id="GO:0016787">
    <property type="term" value="F:hydrolase activity"/>
    <property type="evidence" value="ECO:0007669"/>
    <property type="project" value="UniProtKB-KW"/>
</dbReference>
<gene>
    <name evidence="1" type="ORF">ACFQZS_14495</name>
</gene>
<dbReference type="Proteomes" id="UP001596958">
    <property type="component" value="Unassembled WGS sequence"/>
</dbReference>
<reference evidence="2" key="1">
    <citation type="journal article" date="2019" name="Int. J. Syst. Evol. Microbiol.">
        <title>The Global Catalogue of Microorganisms (GCM) 10K type strain sequencing project: providing services to taxonomists for standard genome sequencing and annotation.</title>
        <authorList>
            <consortium name="The Broad Institute Genomics Platform"/>
            <consortium name="The Broad Institute Genome Sequencing Center for Infectious Disease"/>
            <person name="Wu L."/>
            <person name="Ma J."/>
        </authorList>
    </citation>
    <scope>NUCLEOTIDE SEQUENCE [LARGE SCALE GENOMIC DNA]</scope>
    <source>
        <strain evidence="2">CCUG 63418</strain>
    </source>
</reference>
<dbReference type="InterPro" id="IPR023198">
    <property type="entry name" value="PGP-like_dom2"/>
</dbReference>
<sequence>MNASALDKLEQLTNLSKGYKAFLYDCDGTLADNMAAHKETYLKVALSKGHVINGDIIDELAGWPVIDVINEMNTRFGTDFDAAEFKELKYKLFLSEYIHLTQPVEFVAEHLRAHVGKVMIGVVSGSGRQAVEKTLQVLGLLDLVNVIVCAGETERGKPYPDPFLAAANQLNIPAADCLVFEDGAAGEDAAKSAGMQCIRIDKL</sequence>
<dbReference type="InterPro" id="IPR036412">
    <property type="entry name" value="HAD-like_sf"/>
</dbReference>
<proteinExistence type="predicted"/>
<dbReference type="CDD" id="cd07505">
    <property type="entry name" value="HAD_BPGM-like"/>
    <property type="match status" value="1"/>
</dbReference>
<dbReference type="InterPro" id="IPR006439">
    <property type="entry name" value="HAD-SF_hydro_IA"/>
</dbReference>
<dbReference type="InterPro" id="IPR051806">
    <property type="entry name" value="HAD-like_SPP"/>
</dbReference>